<gene>
    <name evidence="3" type="ORF">THSYN_01340</name>
</gene>
<feature type="domain" description="Heparan-alpha-glucosaminide N-acetyltransferase catalytic" evidence="2">
    <location>
        <begin position="3"/>
        <end position="164"/>
    </location>
</feature>
<evidence type="ECO:0000313" key="3">
    <source>
        <dbReference type="EMBL" id="AUB79731.1"/>
    </source>
</evidence>
<dbReference type="InterPro" id="IPR012429">
    <property type="entry name" value="HGSNAT_cat"/>
</dbReference>
<keyword evidence="4" id="KW-1185">Reference proteome</keyword>
<protein>
    <recommendedName>
        <fullName evidence="2">Heparan-alpha-glucosaminide N-acetyltransferase catalytic domain-containing protein</fullName>
    </recommendedName>
</protein>
<feature type="transmembrane region" description="Helical" evidence="1">
    <location>
        <begin position="140"/>
        <end position="160"/>
    </location>
</feature>
<dbReference type="EMBL" id="CP020370">
    <property type="protein sequence ID" value="AUB79731.1"/>
    <property type="molecule type" value="Genomic_DNA"/>
</dbReference>
<dbReference type="PANTHER" id="PTHR40407:SF1">
    <property type="entry name" value="HEPARAN-ALPHA-GLUCOSAMINIDE N-ACETYLTRANSFERASE CATALYTIC DOMAIN-CONTAINING PROTEIN"/>
    <property type="match status" value="1"/>
</dbReference>
<evidence type="ECO:0000259" key="2">
    <source>
        <dbReference type="Pfam" id="PF07786"/>
    </source>
</evidence>
<feature type="transmembrane region" description="Helical" evidence="1">
    <location>
        <begin position="6"/>
        <end position="26"/>
    </location>
</feature>
<dbReference type="Pfam" id="PF07786">
    <property type="entry name" value="HGSNAT_cat"/>
    <property type="match status" value="1"/>
</dbReference>
<feature type="transmembrane region" description="Helical" evidence="1">
    <location>
        <begin position="220"/>
        <end position="238"/>
    </location>
</feature>
<dbReference type="OrthoDB" id="508112at2"/>
<feature type="transmembrane region" description="Helical" evidence="1">
    <location>
        <begin position="307"/>
        <end position="325"/>
    </location>
</feature>
<feature type="transmembrane region" description="Helical" evidence="1">
    <location>
        <begin position="172"/>
        <end position="189"/>
    </location>
</feature>
<dbReference type="AlphaFoldDB" id="A0A2K8U3X0"/>
<dbReference type="KEGG" id="tsy:THSYN_01340"/>
<keyword evidence="1" id="KW-0472">Membrane</keyword>
<feature type="transmembrane region" description="Helical" evidence="1">
    <location>
        <begin position="38"/>
        <end position="59"/>
    </location>
</feature>
<dbReference type="Proteomes" id="UP000232638">
    <property type="component" value="Chromosome"/>
</dbReference>
<proteinExistence type="predicted"/>
<name>A0A2K8U3X0_9GAMM</name>
<feature type="transmembrane region" description="Helical" evidence="1">
    <location>
        <begin position="258"/>
        <end position="278"/>
    </location>
</feature>
<reference evidence="3 4" key="1">
    <citation type="submission" date="2017-03" db="EMBL/GenBank/DDBJ databases">
        <title>Complete genome sequence of Candidatus 'Thiodictyon syntrophicum' sp. nov. strain Cad16T, a photolithoautotroph purple sulfur bacterium isolated from an alpine meromictic lake.</title>
        <authorList>
            <person name="Luedin S.M."/>
            <person name="Pothier J.F."/>
            <person name="Danza F."/>
            <person name="Storelli N."/>
            <person name="Wittwer M."/>
            <person name="Tonolla M."/>
        </authorList>
    </citation>
    <scope>NUCLEOTIDE SEQUENCE [LARGE SCALE GENOMIC DNA]</scope>
    <source>
        <strain evidence="3 4">Cad16T</strain>
    </source>
</reference>
<keyword evidence="1" id="KW-1133">Transmembrane helix</keyword>
<evidence type="ECO:0000256" key="1">
    <source>
        <dbReference type="SAM" id="Phobius"/>
    </source>
</evidence>
<sequence>MTRWVTDFCAPAFSFLAGLGIYLSASRGKPKAAVARMLITRGLWLVALELTVLRVAWYFNFDYTLLKAGVIWSLGWSMVALALLVWLPARLVLILGLAMILGHNLLDGLAPADFGRFAGLWTVLHGTGYVPLFGDVRLLVVYPLIPWIGIMAAGYGCGLALKWDQADRQQRVFLIGLAMTIAFVVIRGLNGYGDPHPWATQPDPLFTVLNFLACEKYPVSLSYVLMTMGPALMLLAALDRPNLPTFTRPLDIFGRVPFLFYVLHLPLLHAMAVAWSTWRYGAAPWLFANPPGGNWPHDFHWDLPLTYGAWVTCVLLLYPVCRWFADIKSRRRDWWLSYL</sequence>
<accession>A0A2K8U3X0</accession>
<keyword evidence="1" id="KW-0812">Transmembrane</keyword>
<dbReference type="PANTHER" id="PTHR40407">
    <property type="entry name" value="MEMBRANE PROTEIN-LIKE PROTEIN"/>
    <property type="match status" value="1"/>
</dbReference>
<dbReference type="RefSeq" id="WP_100917549.1">
    <property type="nucleotide sequence ID" value="NZ_CP020370.1"/>
</dbReference>
<evidence type="ECO:0000313" key="4">
    <source>
        <dbReference type="Proteomes" id="UP000232638"/>
    </source>
</evidence>
<organism evidence="3 4">
    <name type="scientific">Candidatus Thiodictyon syntrophicum</name>
    <dbReference type="NCBI Taxonomy" id="1166950"/>
    <lineage>
        <taxon>Bacteria</taxon>
        <taxon>Pseudomonadati</taxon>
        <taxon>Pseudomonadota</taxon>
        <taxon>Gammaproteobacteria</taxon>
        <taxon>Chromatiales</taxon>
        <taxon>Chromatiaceae</taxon>
        <taxon>Thiodictyon</taxon>
    </lineage>
</organism>